<feature type="compositionally biased region" description="Low complexity" evidence="1">
    <location>
        <begin position="257"/>
        <end position="272"/>
    </location>
</feature>
<feature type="compositionally biased region" description="Polar residues" evidence="1">
    <location>
        <begin position="240"/>
        <end position="256"/>
    </location>
</feature>
<dbReference type="EMBL" id="JBAFSM010000002">
    <property type="protein sequence ID" value="MEG3435907.1"/>
    <property type="molecule type" value="Genomic_DNA"/>
</dbReference>
<dbReference type="GO" id="GO:0015031">
    <property type="term" value="P:protein transport"/>
    <property type="evidence" value="ECO:0007669"/>
    <property type="project" value="InterPro"/>
</dbReference>
<dbReference type="Proteomes" id="UP001328733">
    <property type="component" value="Unassembled WGS sequence"/>
</dbReference>
<feature type="region of interest" description="Disordered" evidence="1">
    <location>
        <begin position="239"/>
        <end position="278"/>
    </location>
</feature>
<reference evidence="2 3" key="1">
    <citation type="submission" date="2024-01" db="EMBL/GenBank/DDBJ databases">
        <title>Genomic insights into the taxonomy and metabolism of the cyanobacterium Pannus brasiliensis CCIBt3594.</title>
        <authorList>
            <person name="Machado M."/>
            <person name="Botero N.B."/>
            <person name="Andreote A.P.D."/>
            <person name="Feitosa A.M.T."/>
            <person name="Popin R."/>
            <person name="Sivonen K."/>
            <person name="Fiore M.F."/>
        </authorList>
    </citation>
    <scope>NUCLEOTIDE SEQUENCE [LARGE SCALE GENOMIC DNA]</scope>
    <source>
        <strain evidence="2 3">CCIBt3594</strain>
    </source>
</reference>
<comment type="caution">
    <text evidence="2">The sequence shown here is derived from an EMBL/GenBank/DDBJ whole genome shotgun (WGS) entry which is preliminary data.</text>
</comment>
<sequence length="278" mass="30370">MKSLIRWTATVGLVGSTFLGSLFGTYSKALALPEDQIVKTLQAVPVFTIADDQGVPIIAVGEKDQKVTGVFISQQDAQNFFDRLKKENPQLASKVKVRPVSLAQVYKLQASQAEASKLTVDFVPKASEVESAKKILTDRGQQYQGGVPLFIPKAGKEGNFIVVNRDNQEFIPFFFEQATALQMLEQYKKANPADAATAKLDVVPLESVIATLKQSDDQALTKILLYPTQETLNFMRANAPAQNTPNSTQNRPASTQPRPNTPANNTPANNRPAPSPNR</sequence>
<proteinExistence type="predicted"/>
<evidence type="ECO:0000313" key="2">
    <source>
        <dbReference type="EMBL" id="MEG3435907.1"/>
    </source>
</evidence>
<dbReference type="InterPro" id="IPR007378">
    <property type="entry name" value="Tic22-like"/>
</dbReference>
<name>A0AAW9QPC6_9CHRO</name>
<dbReference type="Gene3D" id="3.40.1350.100">
    <property type="match status" value="2"/>
</dbReference>
<evidence type="ECO:0000256" key="1">
    <source>
        <dbReference type="SAM" id="MobiDB-lite"/>
    </source>
</evidence>
<organism evidence="2 3">
    <name type="scientific">Pannus brasiliensis CCIBt3594</name>
    <dbReference type="NCBI Taxonomy" id="1427578"/>
    <lineage>
        <taxon>Bacteria</taxon>
        <taxon>Bacillati</taxon>
        <taxon>Cyanobacteriota</taxon>
        <taxon>Cyanophyceae</taxon>
        <taxon>Oscillatoriophycideae</taxon>
        <taxon>Chroococcales</taxon>
        <taxon>Microcystaceae</taxon>
        <taxon>Pannus</taxon>
    </lineage>
</organism>
<keyword evidence="3" id="KW-1185">Reference proteome</keyword>
<evidence type="ECO:0000313" key="3">
    <source>
        <dbReference type="Proteomes" id="UP001328733"/>
    </source>
</evidence>
<dbReference type="AlphaFoldDB" id="A0AAW9QPC6"/>
<accession>A0AAW9QPC6</accession>
<gene>
    <name evidence="2" type="ORF">V0288_02145</name>
</gene>
<dbReference type="Pfam" id="PF04278">
    <property type="entry name" value="Tic22"/>
    <property type="match status" value="1"/>
</dbReference>
<dbReference type="PANTHER" id="PTHR33926">
    <property type="entry name" value="PROTEIN TIC 22, CHLOROPLASTIC"/>
    <property type="match status" value="1"/>
</dbReference>
<dbReference type="RefSeq" id="WP_332863354.1">
    <property type="nucleotide sequence ID" value="NZ_JBAFSM010000002.1"/>
</dbReference>
<protein>
    <submittedName>
        <fullName evidence="2">Tic22 family protein</fullName>
    </submittedName>
</protein>
<dbReference type="PANTHER" id="PTHR33926:SF4">
    <property type="entry name" value="PROTEIN TIC 22, CHLOROPLASTIC"/>
    <property type="match status" value="1"/>
</dbReference>